<dbReference type="PANTHER" id="PTHR30532:SF24">
    <property type="entry name" value="FERRIC ENTEROBACTIN-BINDING PERIPLASMIC PROTEIN FEPB"/>
    <property type="match status" value="1"/>
</dbReference>
<evidence type="ECO:0000259" key="6">
    <source>
        <dbReference type="PROSITE" id="PS50983"/>
    </source>
</evidence>
<proteinExistence type="inferred from homology"/>
<evidence type="ECO:0000256" key="4">
    <source>
        <dbReference type="ARBA" id="ARBA00022729"/>
    </source>
</evidence>
<comment type="caution">
    <text evidence="7">The sequence shown here is derived from an EMBL/GenBank/DDBJ whole genome shotgun (WGS) entry which is preliminary data.</text>
</comment>
<comment type="subcellular location">
    <subcellularLocation>
        <location evidence="1">Cell envelope</location>
    </subcellularLocation>
</comment>
<feature type="chain" id="PRO_5040989409" evidence="5">
    <location>
        <begin position="21"/>
        <end position="318"/>
    </location>
</feature>
<dbReference type="EMBL" id="JAKMUV010000003">
    <property type="protein sequence ID" value="MCZ9304787.1"/>
    <property type="molecule type" value="Genomic_DNA"/>
</dbReference>
<dbReference type="PROSITE" id="PS50983">
    <property type="entry name" value="FE_B12_PBP"/>
    <property type="match status" value="1"/>
</dbReference>
<keyword evidence="8" id="KW-1185">Reference proteome</keyword>
<accession>A0A9X3M6F3</accession>
<keyword evidence="4 5" id="KW-0732">Signal</keyword>
<dbReference type="GeneID" id="301812785"/>
<dbReference type="InterPro" id="IPR006311">
    <property type="entry name" value="TAT_signal"/>
</dbReference>
<feature type="domain" description="Fe/B12 periplasmic-binding" evidence="6">
    <location>
        <begin position="47"/>
        <end position="318"/>
    </location>
</feature>
<dbReference type="GO" id="GO:0030288">
    <property type="term" value="C:outer membrane-bounded periplasmic space"/>
    <property type="evidence" value="ECO:0007669"/>
    <property type="project" value="TreeGrafter"/>
</dbReference>
<evidence type="ECO:0000313" key="7">
    <source>
        <dbReference type="EMBL" id="MCZ9304787.1"/>
    </source>
</evidence>
<evidence type="ECO:0000256" key="5">
    <source>
        <dbReference type="SAM" id="SignalP"/>
    </source>
</evidence>
<dbReference type="GO" id="GO:1901678">
    <property type="term" value="P:iron coordination entity transport"/>
    <property type="evidence" value="ECO:0007669"/>
    <property type="project" value="UniProtKB-ARBA"/>
</dbReference>
<evidence type="ECO:0000256" key="1">
    <source>
        <dbReference type="ARBA" id="ARBA00004196"/>
    </source>
</evidence>
<organism evidence="7 8">
    <name type="scientific">Corynebacterium macclintockiae</name>
    <dbReference type="NCBI Taxonomy" id="2913501"/>
    <lineage>
        <taxon>Bacteria</taxon>
        <taxon>Bacillati</taxon>
        <taxon>Actinomycetota</taxon>
        <taxon>Actinomycetes</taxon>
        <taxon>Mycobacteriales</taxon>
        <taxon>Corynebacteriaceae</taxon>
        <taxon>Corynebacterium</taxon>
    </lineage>
</organism>
<dbReference type="Proteomes" id="UP001146505">
    <property type="component" value="Unassembled WGS sequence"/>
</dbReference>
<evidence type="ECO:0000313" key="8">
    <source>
        <dbReference type="Proteomes" id="UP001146505"/>
    </source>
</evidence>
<name>A0A9X3M6F3_9CORY</name>
<gene>
    <name evidence="7" type="ORF">L8U58_04445</name>
</gene>
<keyword evidence="3" id="KW-0813">Transport</keyword>
<feature type="signal peptide" evidence="5">
    <location>
        <begin position="1"/>
        <end position="20"/>
    </location>
</feature>
<dbReference type="PROSITE" id="PS51318">
    <property type="entry name" value="TAT"/>
    <property type="match status" value="1"/>
</dbReference>
<dbReference type="InterPro" id="IPR002491">
    <property type="entry name" value="ABC_transptr_periplasmic_BD"/>
</dbReference>
<dbReference type="InterPro" id="IPR051313">
    <property type="entry name" value="Bact_iron-sidero_bind"/>
</dbReference>
<dbReference type="Gene3D" id="3.40.50.1980">
    <property type="entry name" value="Nitrogenase molybdenum iron protein domain"/>
    <property type="match status" value="2"/>
</dbReference>
<evidence type="ECO:0000256" key="2">
    <source>
        <dbReference type="ARBA" id="ARBA00008814"/>
    </source>
</evidence>
<dbReference type="Pfam" id="PF01497">
    <property type="entry name" value="Peripla_BP_2"/>
    <property type="match status" value="1"/>
</dbReference>
<reference evidence="7" key="1">
    <citation type="submission" date="2022-02" db="EMBL/GenBank/DDBJ databases">
        <title>Corynebacterium sp. from urogenital microbiome.</title>
        <authorList>
            <person name="Cappelli E.A."/>
            <person name="Ribeiro T.G."/>
            <person name="Peixe L."/>
        </authorList>
    </citation>
    <scope>NUCLEOTIDE SEQUENCE</scope>
    <source>
        <strain evidence="7">C9Ua_112</strain>
    </source>
</reference>
<dbReference type="AlphaFoldDB" id="A0A9X3M6F3"/>
<evidence type="ECO:0000256" key="3">
    <source>
        <dbReference type="ARBA" id="ARBA00022448"/>
    </source>
</evidence>
<comment type="similarity">
    <text evidence="2">Belongs to the bacterial solute-binding protein 8 family.</text>
</comment>
<dbReference type="SUPFAM" id="SSF53807">
    <property type="entry name" value="Helical backbone' metal receptor"/>
    <property type="match status" value="1"/>
</dbReference>
<dbReference type="RefSeq" id="WP_269954770.1">
    <property type="nucleotide sequence ID" value="NZ_JAKMUV010000003.1"/>
</dbReference>
<dbReference type="PANTHER" id="PTHR30532">
    <property type="entry name" value="IRON III DICITRATE-BINDING PERIPLASMIC PROTEIN"/>
    <property type="match status" value="1"/>
</dbReference>
<dbReference type="PROSITE" id="PS51257">
    <property type="entry name" value="PROKAR_LIPOPROTEIN"/>
    <property type="match status" value="1"/>
</dbReference>
<protein>
    <submittedName>
        <fullName evidence="7">Iron-siderophore ABC transporter substrate-binding protein</fullName>
    </submittedName>
</protein>
<sequence length="318" mass="34114">MFRNNSLTRRAALKTAAVLAASTLVLSGCSRGDDAAASKNEGTGDERIAAVGLGDSDTLLALGIQPVLVAPWGAEGDVDASGVGPWATDKLGDNKPEVVYGTATGFTAEILEKISAADPDKIIAVNSAVDAQAKKALNDIAPTTLKPEGATDWQIPWRDQVNQIAGAVDKQAEGDKLVKETQKAFDDFKKQHPELKGKRAAIVMPYQGKIGLYTSGDGRGQFIENLGFEIPKELEGNGGEFYRDIAPENYSDLNNVDYLFVLDYQGAADTLKKDPTFSKLDVVREGKVHWMDENVGNAMSMPNPLTIPWAVEKFSDAV</sequence>
<dbReference type="CDD" id="cd01146">
    <property type="entry name" value="FhuD"/>
    <property type="match status" value="1"/>
</dbReference>